<keyword evidence="5" id="KW-1185">Reference proteome</keyword>
<dbReference type="InterPro" id="IPR004435">
    <property type="entry name" value="MobB_dom"/>
</dbReference>
<gene>
    <name evidence="3" type="primary">mobB</name>
    <name evidence="2" type="ORF">AB447_219005</name>
    <name evidence="3" type="ORF">P8828_11500</name>
</gene>
<reference evidence="2 4" key="1">
    <citation type="journal article" date="2015" name="Int. J. Syst. Evol. Microbiol.">
        <title>Bacillus glycinifermentans sp. nov., isolated from fermented soybean paste.</title>
        <authorList>
            <person name="Kim S.J."/>
            <person name="Dunlap C.A."/>
            <person name="Kwon S.W."/>
            <person name="Rooney A.P."/>
        </authorList>
    </citation>
    <scope>NUCLEOTIDE SEQUENCE [LARGE SCALE GENOMIC DNA]</scope>
    <source>
        <strain evidence="2 4">GO-13</strain>
    </source>
</reference>
<evidence type="ECO:0000313" key="4">
    <source>
        <dbReference type="Proteomes" id="UP000036168"/>
    </source>
</evidence>
<protein>
    <submittedName>
        <fullName evidence="3">Molybdopterin-guanine dinucleotide biosynthesis protein B</fullName>
    </submittedName>
    <submittedName>
        <fullName evidence="2">Molybdopterin-guanine dinucleotide biosynthesis protein MobB</fullName>
    </submittedName>
</protein>
<feature type="domain" description="Molybdopterin-guanine dinucleotide biosynthesis protein B (MobB)" evidence="1">
    <location>
        <begin position="7"/>
        <end position="136"/>
    </location>
</feature>
<evidence type="ECO:0000313" key="2">
    <source>
        <dbReference type="EMBL" id="KRT93475.1"/>
    </source>
</evidence>
<evidence type="ECO:0000313" key="3">
    <source>
        <dbReference type="EMBL" id="MEC0485459.1"/>
    </source>
</evidence>
<sequence length="178" mass="19630">MAGNVPILQIVGYQNSGKTMFIERLTEKLERLGVKAACLKHHGHGGEPDSFSEGKDSDRYLRAGAAVSGVEGAGVFQLTARGSWTLDKLISVYRLLSIDCLLIEGFKEAPYPKIVMARHEEDHQLIEQLEGVRAVIYQRGEPPAPKPDVQSFHIEDPAAISFILHHLKEEGVCLNDLS</sequence>
<proteinExistence type="predicted"/>
<dbReference type="Pfam" id="PF03205">
    <property type="entry name" value="MobB"/>
    <property type="match status" value="1"/>
</dbReference>
<dbReference type="OrthoDB" id="9786803at2"/>
<dbReference type="NCBIfam" id="TIGR00176">
    <property type="entry name" value="mobB"/>
    <property type="match status" value="1"/>
</dbReference>
<dbReference type="EMBL" id="JARRTL010000009">
    <property type="protein sequence ID" value="MEC0485459.1"/>
    <property type="molecule type" value="Genomic_DNA"/>
</dbReference>
<evidence type="ECO:0000259" key="1">
    <source>
        <dbReference type="Pfam" id="PF03205"/>
    </source>
</evidence>
<dbReference type="CDD" id="cd03116">
    <property type="entry name" value="MobB"/>
    <property type="match status" value="1"/>
</dbReference>
<organism evidence="2 4">
    <name type="scientific">Bacillus glycinifermentans</name>
    <dbReference type="NCBI Taxonomy" id="1664069"/>
    <lineage>
        <taxon>Bacteria</taxon>
        <taxon>Bacillati</taxon>
        <taxon>Bacillota</taxon>
        <taxon>Bacilli</taxon>
        <taxon>Bacillales</taxon>
        <taxon>Bacillaceae</taxon>
        <taxon>Bacillus</taxon>
    </lineage>
</organism>
<accession>A0A0T6BPC2</accession>
<dbReference type="STRING" id="1664069.BGLY_1635"/>
<dbReference type="EMBL" id="LECW02000021">
    <property type="protein sequence ID" value="KRT93475.1"/>
    <property type="molecule type" value="Genomic_DNA"/>
</dbReference>
<evidence type="ECO:0000313" key="5">
    <source>
        <dbReference type="Proteomes" id="UP001341297"/>
    </source>
</evidence>
<dbReference type="GO" id="GO:0005525">
    <property type="term" value="F:GTP binding"/>
    <property type="evidence" value="ECO:0007669"/>
    <property type="project" value="InterPro"/>
</dbReference>
<reference evidence="3 5" key="3">
    <citation type="submission" date="2023-03" db="EMBL/GenBank/DDBJ databases">
        <title>Agriculturally important microbes genome sequencing.</title>
        <authorList>
            <person name="Dunlap C."/>
        </authorList>
    </citation>
    <scope>NUCLEOTIDE SEQUENCE [LARGE SCALE GENOMIC DNA]</scope>
    <source>
        <strain evidence="3 5">CBP-3203</strain>
    </source>
</reference>
<dbReference type="RefSeq" id="WP_048353054.1">
    <property type="nucleotide sequence ID" value="NZ_CP023481.1"/>
</dbReference>
<dbReference type="InterPro" id="IPR052539">
    <property type="entry name" value="MGD_biosynthesis_adapter"/>
</dbReference>
<dbReference type="PANTHER" id="PTHR40072:SF1">
    <property type="entry name" value="MOLYBDOPTERIN-GUANINE DINUCLEOTIDE BIOSYNTHESIS ADAPTER PROTEIN"/>
    <property type="match status" value="1"/>
</dbReference>
<dbReference type="SUPFAM" id="SSF52540">
    <property type="entry name" value="P-loop containing nucleoside triphosphate hydrolases"/>
    <property type="match status" value="1"/>
</dbReference>
<dbReference type="Proteomes" id="UP000036168">
    <property type="component" value="Unassembled WGS sequence"/>
</dbReference>
<comment type="caution">
    <text evidence="2">The sequence shown here is derived from an EMBL/GenBank/DDBJ whole genome shotgun (WGS) entry which is preliminary data.</text>
</comment>
<dbReference type="PANTHER" id="PTHR40072">
    <property type="entry name" value="MOLYBDOPTERIN-GUANINE DINUCLEOTIDE BIOSYNTHESIS ADAPTER PROTEIN-RELATED"/>
    <property type="match status" value="1"/>
</dbReference>
<dbReference type="InterPro" id="IPR027417">
    <property type="entry name" value="P-loop_NTPase"/>
</dbReference>
<dbReference type="Gene3D" id="3.40.50.300">
    <property type="entry name" value="P-loop containing nucleotide triphosphate hydrolases"/>
    <property type="match status" value="1"/>
</dbReference>
<dbReference type="GO" id="GO:0006777">
    <property type="term" value="P:Mo-molybdopterin cofactor biosynthetic process"/>
    <property type="evidence" value="ECO:0007669"/>
    <property type="project" value="InterPro"/>
</dbReference>
<reference evidence="2" key="2">
    <citation type="submission" date="2015-10" db="EMBL/GenBank/DDBJ databases">
        <authorList>
            <person name="Gilbert D.G."/>
        </authorList>
    </citation>
    <scope>NUCLEOTIDE SEQUENCE</scope>
    <source>
        <strain evidence="2">GO-13</strain>
    </source>
</reference>
<dbReference type="Proteomes" id="UP001341297">
    <property type="component" value="Unassembled WGS sequence"/>
</dbReference>
<dbReference type="AlphaFoldDB" id="A0A0T6BPC2"/>
<name>A0A0T6BPC2_9BACI</name>